<dbReference type="SUPFAM" id="SSF57850">
    <property type="entry name" value="RING/U-box"/>
    <property type="match status" value="1"/>
</dbReference>
<proteinExistence type="predicted"/>
<keyword evidence="6" id="KW-1185">Reference proteome</keyword>
<dbReference type="EMBL" id="JABMIG020000128">
    <property type="protein sequence ID" value="KAL3790416.1"/>
    <property type="molecule type" value="Genomic_DNA"/>
</dbReference>
<feature type="domain" description="RING-type" evidence="4">
    <location>
        <begin position="381"/>
        <end position="423"/>
    </location>
</feature>
<feature type="region of interest" description="Disordered" evidence="2">
    <location>
        <begin position="282"/>
        <end position="304"/>
    </location>
</feature>
<dbReference type="PANTHER" id="PTHR22765:SF411">
    <property type="entry name" value="OS02G0248440 PROTEIN"/>
    <property type="match status" value="1"/>
</dbReference>
<feature type="region of interest" description="Disordered" evidence="2">
    <location>
        <begin position="433"/>
        <end position="530"/>
    </location>
</feature>
<accession>A0ABD3PT14</accession>
<keyword evidence="1" id="KW-0479">Metal-binding</keyword>
<evidence type="ECO:0000313" key="5">
    <source>
        <dbReference type="EMBL" id="KAL3790416.1"/>
    </source>
</evidence>
<dbReference type="Pfam" id="PF13639">
    <property type="entry name" value="zf-RING_2"/>
    <property type="match status" value="1"/>
</dbReference>
<evidence type="ECO:0000259" key="4">
    <source>
        <dbReference type="PROSITE" id="PS50089"/>
    </source>
</evidence>
<comment type="caution">
    <text evidence="5">The sequence shown here is derived from an EMBL/GenBank/DDBJ whole genome shotgun (WGS) entry which is preliminary data.</text>
</comment>
<reference evidence="5 6" key="1">
    <citation type="journal article" date="2020" name="G3 (Bethesda)">
        <title>Improved Reference Genome for Cyclotella cryptica CCMP332, a Model for Cell Wall Morphogenesis, Salinity Adaptation, and Lipid Production in Diatoms (Bacillariophyta).</title>
        <authorList>
            <person name="Roberts W.R."/>
            <person name="Downey K.M."/>
            <person name="Ruck E.C."/>
            <person name="Traller J.C."/>
            <person name="Alverson A.J."/>
        </authorList>
    </citation>
    <scope>NUCLEOTIDE SEQUENCE [LARGE SCALE GENOMIC DNA]</scope>
    <source>
        <strain evidence="5 6">CCMP332</strain>
    </source>
</reference>
<dbReference type="InterPro" id="IPR013083">
    <property type="entry name" value="Znf_RING/FYVE/PHD"/>
</dbReference>
<feature type="compositionally biased region" description="Acidic residues" evidence="2">
    <location>
        <begin position="347"/>
        <end position="358"/>
    </location>
</feature>
<dbReference type="Proteomes" id="UP001516023">
    <property type="component" value="Unassembled WGS sequence"/>
</dbReference>
<feature type="signal peptide" evidence="3">
    <location>
        <begin position="1"/>
        <end position="27"/>
    </location>
</feature>
<feature type="compositionally biased region" description="Acidic residues" evidence="2">
    <location>
        <begin position="433"/>
        <end position="442"/>
    </location>
</feature>
<dbReference type="Gene3D" id="3.50.30.30">
    <property type="match status" value="1"/>
</dbReference>
<name>A0ABD3PT14_9STRA</name>
<dbReference type="InterPro" id="IPR001841">
    <property type="entry name" value="Znf_RING"/>
</dbReference>
<feature type="region of interest" description="Disordered" evidence="2">
    <location>
        <begin position="323"/>
        <end position="364"/>
    </location>
</feature>
<organism evidence="5 6">
    <name type="scientific">Cyclotella cryptica</name>
    <dbReference type="NCBI Taxonomy" id="29204"/>
    <lineage>
        <taxon>Eukaryota</taxon>
        <taxon>Sar</taxon>
        <taxon>Stramenopiles</taxon>
        <taxon>Ochrophyta</taxon>
        <taxon>Bacillariophyta</taxon>
        <taxon>Coscinodiscophyceae</taxon>
        <taxon>Thalassiosirophycidae</taxon>
        <taxon>Stephanodiscales</taxon>
        <taxon>Stephanodiscaceae</taxon>
        <taxon>Cyclotella</taxon>
    </lineage>
</organism>
<keyword evidence="1" id="KW-0863">Zinc-finger</keyword>
<evidence type="ECO:0000256" key="1">
    <source>
        <dbReference type="PROSITE-ProRule" id="PRU00175"/>
    </source>
</evidence>
<evidence type="ECO:0000256" key="3">
    <source>
        <dbReference type="SAM" id="SignalP"/>
    </source>
</evidence>
<dbReference type="CDD" id="cd16454">
    <property type="entry name" value="RING-H2_PA-TM-RING"/>
    <property type="match status" value="1"/>
</dbReference>
<dbReference type="Gene3D" id="3.30.40.10">
    <property type="entry name" value="Zinc/RING finger domain, C3HC4 (zinc finger)"/>
    <property type="match status" value="1"/>
</dbReference>
<dbReference type="PANTHER" id="PTHR22765">
    <property type="entry name" value="RING FINGER AND PROTEASE ASSOCIATED DOMAIN-CONTAINING"/>
    <property type="match status" value="1"/>
</dbReference>
<dbReference type="PROSITE" id="PS50089">
    <property type="entry name" value="ZF_RING_2"/>
    <property type="match status" value="1"/>
</dbReference>
<evidence type="ECO:0000313" key="6">
    <source>
        <dbReference type="Proteomes" id="UP001516023"/>
    </source>
</evidence>
<dbReference type="AlphaFoldDB" id="A0ABD3PT14"/>
<keyword evidence="1" id="KW-0862">Zinc</keyword>
<sequence>MKSLPTLTLPAVLLLLLLSILPNAVEATITLYTTGKQYPSRPASFGMSFEYGLQYEALLQTVRNDMYLCHGMNDTESIHGEWQKDVELESVSPLLVGGRNASSEDHMIHVVPSNGVPVALLAKRGKCSYETKARVASTLTSPHGTVRFVIVYNNDPEDDNGLITMMPRHGEESGGREQEEELYKDVGLVFVSYKSGRDLQNYLTSQPTYILHNGGPRILLDGEDRWFPSGSEPAAGFAMLLMLFGCICSLSLFLSTSTLGSGGGRSEEENIFFLNGRRRNSHEMSRGGLGNGGAGAGAGRGGRRRRGNALRLLTLEEVETLPTREFSVEEDSPPNSSLELRDKTDLPYDDEDRDDEENDNRGGRCDGLLPCKVESYGHNSCSICLDEYQVGEHIRVLPCQHTFHSECIFPWLTERSPTCPLCKAMFEAVKYEDEEQEVDGEDGGGHGESSAELPHPMEDEPSIHRRHTTSNIDDEGVQTNNNHAGEAPTLPQGSSSGLRSRLFGLFGSRTSRSNAPLEEPLLPNDEASMA</sequence>
<dbReference type="SMART" id="SM00184">
    <property type="entry name" value="RING"/>
    <property type="match status" value="1"/>
</dbReference>
<protein>
    <recommendedName>
        <fullName evidence="4">RING-type domain-containing protein</fullName>
    </recommendedName>
</protein>
<evidence type="ECO:0000256" key="2">
    <source>
        <dbReference type="SAM" id="MobiDB-lite"/>
    </source>
</evidence>
<keyword evidence="3" id="KW-0732">Signal</keyword>
<feature type="compositionally biased region" description="Gly residues" evidence="2">
    <location>
        <begin position="287"/>
        <end position="300"/>
    </location>
</feature>
<dbReference type="InterPro" id="IPR051826">
    <property type="entry name" value="E3_ubiquitin-ligase_domain"/>
</dbReference>
<feature type="chain" id="PRO_5044798641" description="RING-type domain-containing protein" evidence="3">
    <location>
        <begin position="28"/>
        <end position="530"/>
    </location>
</feature>
<gene>
    <name evidence="5" type="ORF">HJC23_013588</name>
</gene>
<dbReference type="GO" id="GO:0008270">
    <property type="term" value="F:zinc ion binding"/>
    <property type="evidence" value="ECO:0007669"/>
    <property type="project" value="UniProtKB-KW"/>
</dbReference>
<feature type="compositionally biased region" description="Low complexity" evidence="2">
    <location>
        <begin position="493"/>
        <end position="509"/>
    </location>
</feature>